<feature type="domain" description="Serine hydroxymethyltransferase-like" evidence="4">
    <location>
        <begin position="17"/>
        <end position="393"/>
    </location>
</feature>
<comment type="similarity">
    <text evidence="3">Belongs to the SHMT family.</text>
</comment>
<name>A0ABV7K9I0_9HYPH</name>
<dbReference type="InterPro" id="IPR049943">
    <property type="entry name" value="Ser_HO-MeTrfase-like"/>
</dbReference>
<protein>
    <recommendedName>
        <fullName evidence="3">2-methylserine hydroxymethyltransferase</fullName>
        <shortName evidence="3">MSHMT</shortName>
        <ecNumber evidence="3">2.1.2.7</ecNumber>
    </recommendedName>
    <alternativeName>
        <fullName evidence="3">Alpha-methylserine hydroxymethyltransferase</fullName>
    </alternativeName>
    <alternativeName>
        <fullName evidence="3">D-alanine 2-hydroxymethyltransferase</fullName>
    </alternativeName>
</protein>
<dbReference type="Proteomes" id="UP001595583">
    <property type="component" value="Unassembled WGS sequence"/>
</dbReference>
<proteinExistence type="inferred from homology"/>
<dbReference type="InterPro" id="IPR015424">
    <property type="entry name" value="PyrdxlP-dep_Trfase"/>
</dbReference>
<dbReference type="PIRSF" id="PIRSF000412">
    <property type="entry name" value="SHMT"/>
    <property type="match status" value="1"/>
</dbReference>
<keyword evidence="3 5" id="KW-0808">Transferase</keyword>
<gene>
    <name evidence="5" type="primary">glyA</name>
    <name evidence="3" type="synonym">mshmt</name>
    <name evidence="5" type="ORF">ACFOHJ_12280</name>
</gene>
<keyword evidence="6" id="KW-1185">Reference proteome</keyword>
<evidence type="ECO:0000313" key="6">
    <source>
        <dbReference type="Proteomes" id="UP001595583"/>
    </source>
</evidence>
<dbReference type="HAMAP" id="MF_00051">
    <property type="entry name" value="SHMT"/>
    <property type="match status" value="1"/>
</dbReference>
<evidence type="ECO:0000256" key="2">
    <source>
        <dbReference type="ARBA" id="ARBA00022898"/>
    </source>
</evidence>
<comment type="caution">
    <text evidence="5">The sequence shown here is derived from an EMBL/GenBank/DDBJ whole genome shotgun (WGS) entry which is preliminary data.</text>
</comment>
<comment type="subunit">
    <text evidence="3">Homodimer.</text>
</comment>
<evidence type="ECO:0000256" key="3">
    <source>
        <dbReference type="HAMAP-Rule" id="MF_00051"/>
    </source>
</evidence>
<feature type="binding site" evidence="3">
    <location>
        <position position="253"/>
    </location>
    <ligand>
        <name>(6S)-5,6,7,8-tetrahydrofolate</name>
        <dbReference type="ChEBI" id="CHEBI:57453"/>
    </ligand>
</feature>
<accession>A0ABV7K9I0</accession>
<dbReference type="InterPro" id="IPR039429">
    <property type="entry name" value="SHMT-like_dom"/>
</dbReference>
<keyword evidence="2 3" id="KW-0663">Pyridoxal phosphate</keyword>
<evidence type="ECO:0000313" key="5">
    <source>
        <dbReference type="EMBL" id="MFC3206994.1"/>
    </source>
</evidence>
<dbReference type="Pfam" id="PF00464">
    <property type="entry name" value="SHMT"/>
    <property type="match status" value="1"/>
</dbReference>
<reference evidence="6" key="1">
    <citation type="journal article" date="2019" name="Int. J. Syst. Evol. Microbiol.">
        <title>The Global Catalogue of Microorganisms (GCM) 10K type strain sequencing project: providing services to taxonomists for standard genome sequencing and annotation.</title>
        <authorList>
            <consortium name="The Broad Institute Genomics Platform"/>
            <consortium name="The Broad Institute Genome Sequencing Center for Infectious Disease"/>
            <person name="Wu L."/>
            <person name="Ma J."/>
        </authorList>
    </citation>
    <scope>NUCLEOTIDE SEQUENCE [LARGE SCALE GENOMIC DNA]</scope>
    <source>
        <strain evidence="6">KCTC 52165</strain>
    </source>
</reference>
<organism evidence="5 6">
    <name type="scientific">Aquamicrobium soli</name>
    <dbReference type="NCBI Taxonomy" id="1811518"/>
    <lineage>
        <taxon>Bacteria</taxon>
        <taxon>Pseudomonadati</taxon>
        <taxon>Pseudomonadota</taxon>
        <taxon>Alphaproteobacteria</taxon>
        <taxon>Hyphomicrobiales</taxon>
        <taxon>Phyllobacteriaceae</taxon>
        <taxon>Aquamicrobium</taxon>
    </lineage>
</organism>
<comment type="function">
    <text evidence="3">Catalyzes the reversible interconversion of alpha-methyl-L-serine to D-alanine with tetrahydrofolate (THF) serving as the one-carbon carrier.</text>
</comment>
<dbReference type="CDD" id="cd00378">
    <property type="entry name" value="SHMT"/>
    <property type="match status" value="1"/>
</dbReference>
<dbReference type="InterPro" id="IPR001085">
    <property type="entry name" value="Ser_HO-MeTrfase"/>
</dbReference>
<feature type="site" description="Plays an important role in substrate specificity" evidence="3">
    <location>
        <position position="237"/>
    </location>
</feature>
<dbReference type="PANTHER" id="PTHR11680">
    <property type="entry name" value="SERINE HYDROXYMETHYLTRANSFERASE"/>
    <property type="match status" value="1"/>
</dbReference>
<comment type="subcellular location">
    <subcellularLocation>
        <location evidence="3">Cytoplasm</location>
    </subcellularLocation>
</comment>
<dbReference type="InterPro" id="IPR015422">
    <property type="entry name" value="PyrdxlP-dep_Trfase_small"/>
</dbReference>
<dbReference type="NCBIfam" id="NF000586">
    <property type="entry name" value="PRK00011.1"/>
    <property type="match status" value="1"/>
</dbReference>
<dbReference type="Gene3D" id="3.40.640.10">
    <property type="entry name" value="Type I PLP-dependent aspartate aminotransferase-like (Major domain)"/>
    <property type="match status" value="1"/>
</dbReference>
<comment type="cofactor">
    <cofactor evidence="1 3">
        <name>pyridoxal 5'-phosphate</name>
        <dbReference type="ChEBI" id="CHEBI:597326"/>
    </cofactor>
</comment>
<comment type="catalytic activity">
    <reaction evidence="3">
        <text>(6R)-5,10-methylene-5,6,7,8-tetrahydrofolate + D-alanine + H2O = 2-methylserine + (6S)-5,6,7,8-tetrahydrofolate</text>
        <dbReference type="Rhea" id="RHEA:10064"/>
        <dbReference type="ChEBI" id="CHEBI:15377"/>
        <dbReference type="ChEBI" id="CHEBI:15636"/>
        <dbReference type="ChEBI" id="CHEBI:57416"/>
        <dbReference type="ChEBI" id="CHEBI:57453"/>
        <dbReference type="ChEBI" id="CHEBI:58275"/>
        <dbReference type="EC" id="2.1.2.7"/>
    </reaction>
</comment>
<evidence type="ECO:0000259" key="4">
    <source>
        <dbReference type="Pfam" id="PF00464"/>
    </source>
</evidence>
<evidence type="ECO:0000256" key="1">
    <source>
        <dbReference type="ARBA" id="ARBA00001933"/>
    </source>
</evidence>
<sequence>MTQQNEQTKAYFNASVHERDPLVAEALDNERKRQQDQIELIASENIVSRAVLDALGHEMTNKTLEGYPGNRFHGGGQFVDVVEQAAIDRAKELFGCGYANVQPHSGTQANLAVFFLLLKPGEKVLSLDLAAGGHLSHGMKSNLSGRWFESHSYNVDPDTEVIDYDNLERIAEEVRPKLLITGGSAYPRQLDFERMGKIAKKVGAWFLVDMAHIAGLVAGGAHPSPFPHADIVTCTTTKTLRGPRGGLILTNNEEWFKKLQAAVFPGVQGSLHSNVLAAKAICLGEALRPDFKVYAQQVTANARVLAQTLIERGIRIVSGGTDTHIVLVDLSSKGLIGKQAETLLERANITANKNAIPNDSPRPPEWVGMRLGVSAATTRGMKEEELRTLGNIIADLIEAEAAGKADDAVPGAKAKVAELTKAFPVYAS</sequence>
<dbReference type="RefSeq" id="WP_378220788.1">
    <property type="nucleotide sequence ID" value="NZ_JBHRTK010000012.1"/>
</dbReference>
<dbReference type="GO" id="GO:0004372">
    <property type="term" value="F:glycine hydroxymethyltransferase activity"/>
    <property type="evidence" value="ECO:0007669"/>
    <property type="project" value="UniProtKB-EC"/>
</dbReference>
<comment type="caution">
    <text evidence="3">Lacks conserved residue(s) required for the propagation of feature annotation.</text>
</comment>
<keyword evidence="3" id="KW-0554">One-carbon metabolism</keyword>
<feature type="binding site" evidence="3">
    <location>
        <begin position="133"/>
        <end position="135"/>
    </location>
    <ligand>
        <name>(6S)-5,6,7,8-tetrahydrofolate</name>
        <dbReference type="ChEBI" id="CHEBI:57453"/>
    </ligand>
</feature>
<feature type="binding site" evidence="3">
    <location>
        <position position="129"/>
    </location>
    <ligand>
        <name>(6S)-5,6,7,8-tetrahydrofolate</name>
        <dbReference type="ChEBI" id="CHEBI:57453"/>
    </ligand>
</feature>
<dbReference type="PANTHER" id="PTHR11680:SF35">
    <property type="entry name" value="SERINE HYDROXYMETHYLTRANSFERASE 1"/>
    <property type="match status" value="1"/>
</dbReference>
<dbReference type="EC" id="2.1.2.7" evidence="3"/>
<dbReference type="SUPFAM" id="SSF53383">
    <property type="entry name" value="PLP-dependent transferases"/>
    <property type="match status" value="1"/>
</dbReference>
<comment type="pathway">
    <text evidence="3">One-carbon metabolism; tetrahydrofolate interconversion.</text>
</comment>
<dbReference type="EMBL" id="JBHRTK010000012">
    <property type="protein sequence ID" value="MFC3206994.1"/>
    <property type="molecule type" value="Genomic_DNA"/>
</dbReference>
<feature type="modified residue" description="N6-(pyridoxal phosphate)lysine" evidence="3">
    <location>
        <position position="238"/>
    </location>
</feature>
<dbReference type="Gene3D" id="3.90.1150.10">
    <property type="entry name" value="Aspartate Aminotransferase, domain 1"/>
    <property type="match status" value="1"/>
</dbReference>
<keyword evidence="3" id="KW-0963">Cytoplasm</keyword>
<dbReference type="InterPro" id="IPR015421">
    <property type="entry name" value="PyrdxlP-dep_Trfase_major"/>
</dbReference>